<dbReference type="SUPFAM" id="SSF88946">
    <property type="entry name" value="Sigma2 domain of RNA polymerase sigma factors"/>
    <property type="match status" value="1"/>
</dbReference>
<evidence type="ECO:0000256" key="1">
    <source>
        <dbReference type="ARBA" id="ARBA00022737"/>
    </source>
</evidence>
<feature type="domain" description="RNA polymerase sigma-70 region 2" evidence="5">
    <location>
        <begin position="56"/>
        <end position="116"/>
    </location>
</feature>
<feature type="compositionally biased region" description="Low complexity" evidence="4">
    <location>
        <begin position="620"/>
        <end position="631"/>
    </location>
</feature>
<name>A0ABX4N0T5_9MICC</name>
<dbReference type="Gene3D" id="1.10.10.1320">
    <property type="entry name" value="Anti-sigma factor, zinc-finger domain"/>
    <property type="match status" value="1"/>
</dbReference>
<comment type="caution">
    <text evidence="7">The sequence shown here is derived from an EMBL/GenBank/DDBJ whole genome shotgun (WGS) entry which is preliminary data.</text>
</comment>
<dbReference type="InterPro" id="IPR013324">
    <property type="entry name" value="RNA_pol_sigma_r3/r4-like"/>
</dbReference>
<keyword evidence="1" id="KW-0677">Repeat</keyword>
<evidence type="ECO:0000313" key="8">
    <source>
        <dbReference type="Proteomes" id="UP000229263"/>
    </source>
</evidence>
<evidence type="ECO:0000256" key="2">
    <source>
        <dbReference type="ARBA" id="ARBA00023015"/>
    </source>
</evidence>
<dbReference type="SUPFAM" id="SSF88659">
    <property type="entry name" value="Sigma3 and sigma4 domains of RNA polymerase sigma factors"/>
    <property type="match status" value="1"/>
</dbReference>
<feature type="compositionally biased region" description="Polar residues" evidence="4">
    <location>
        <begin position="437"/>
        <end position="467"/>
    </location>
</feature>
<evidence type="ECO:0000259" key="5">
    <source>
        <dbReference type="Pfam" id="PF04542"/>
    </source>
</evidence>
<dbReference type="Gene3D" id="1.10.1740.10">
    <property type="match status" value="1"/>
</dbReference>
<gene>
    <name evidence="7" type="ORF">ATK23_2501</name>
</gene>
<feature type="domain" description="Putative zinc-finger" evidence="6">
    <location>
        <begin position="222"/>
        <end position="255"/>
    </location>
</feature>
<dbReference type="Proteomes" id="UP000229263">
    <property type="component" value="Unassembled WGS sequence"/>
</dbReference>
<feature type="compositionally biased region" description="Polar residues" evidence="4">
    <location>
        <begin position="708"/>
        <end position="717"/>
    </location>
</feature>
<organism evidence="7 8">
    <name type="scientific">Glutamicibacter mysorens</name>
    <dbReference type="NCBI Taxonomy" id="257984"/>
    <lineage>
        <taxon>Bacteria</taxon>
        <taxon>Bacillati</taxon>
        <taxon>Actinomycetota</taxon>
        <taxon>Actinomycetes</taxon>
        <taxon>Micrococcales</taxon>
        <taxon>Micrococcaceae</taxon>
        <taxon>Glutamicibacter</taxon>
    </lineage>
</organism>
<protein>
    <submittedName>
        <fullName evidence="7">RNA polymerase sigma factor (Sigma-70 family)</fullName>
    </submittedName>
</protein>
<evidence type="ECO:0000259" key="6">
    <source>
        <dbReference type="Pfam" id="PF13490"/>
    </source>
</evidence>
<feature type="compositionally biased region" description="Low complexity" evidence="4">
    <location>
        <begin position="468"/>
        <end position="485"/>
    </location>
</feature>
<feature type="region of interest" description="Disordered" evidence="4">
    <location>
        <begin position="434"/>
        <end position="733"/>
    </location>
</feature>
<evidence type="ECO:0000256" key="4">
    <source>
        <dbReference type="SAM" id="MobiDB-lite"/>
    </source>
</evidence>
<dbReference type="Pfam" id="PF04542">
    <property type="entry name" value="Sigma70_r2"/>
    <property type="match status" value="1"/>
</dbReference>
<dbReference type="PANTHER" id="PTHR44826:SF3">
    <property type="entry name" value="SPORE COAT PROTEIN SP85"/>
    <property type="match status" value="1"/>
</dbReference>
<proteinExistence type="predicted"/>
<keyword evidence="8" id="KW-1185">Reference proteome</keyword>
<dbReference type="InterPro" id="IPR041916">
    <property type="entry name" value="Anti_sigma_zinc_sf"/>
</dbReference>
<dbReference type="NCBIfam" id="TIGR02937">
    <property type="entry name" value="sigma70-ECF"/>
    <property type="match status" value="1"/>
</dbReference>
<dbReference type="Pfam" id="PF13490">
    <property type="entry name" value="zf-HC2"/>
    <property type="match status" value="1"/>
</dbReference>
<feature type="compositionally biased region" description="Low complexity" evidence="4">
    <location>
        <begin position="572"/>
        <end position="583"/>
    </location>
</feature>
<dbReference type="InterPro" id="IPR013325">
    <property type="entry name" value="RNA_pol_sigma_r2"/>
</dbReference>
<dbReference type="InterPro" id="IPR036388">
    <property type="entry name" value="WH-like_DNA-bd_sf"/>
</dbReference>
<dbReference type="InterPro" id="IPR027383">
    <property type="entry name" value="Znf_put"/>
</dbReference>
<evidence type="ECO:0000313" key="7">
    <source>
        <dbReference type="EMBL" id="PJJ45238.1"/>
    </source>
</evidence>
<accession>A0ABX4N0T5</accession>
<dbReference type="PANTHER" id="PTHR44826">
    <property type="entry name" value="SPORE COAT PROTEIN SP85"/>
    <property type="match status" value="1"/>
</dbReference>
<dbReference type="InterPro" id="IPR007627">
    <property type="entry name" value="RNA_pol_sigma70_r2"/>
</dbReference>
<dbReference type="EMBL" id="PGEY01000001">
    <property type="protein sequence ID" value="PJJ45238.1"/>
    <property type="molecule type" value="Genomic_DNA"/>
</dbReference>
<feature type="compositionally biased region" description="Low complexity" evidence="4">
    <location>
        <begin position="536"/>
        <end position="547"/>
    </location>
</feature>
<dbReference type="Gene3D" id="1.10.10.10">
    <property type="entry name" value="Winged helix-like DNA-binding domain superfamily/Winged helix DNA-binding domain"/>
    <property type="match status" value="1"/>
</dbReference>
<keyword evidence="2" id="KW-0805">Transcription regulation</keyword>
<dbReference type="InterPro" id="IPR014284">
    <property type="entry name" value="RNA_pol_sigma-70_dom"/>
</dbReference>
<reference evidence="7 8" key="1">
    <citation type="submission" date="2017-11" db="EMBL/GenBank/DDBJ databases">
        <title>Sequencing the genomes of 1000 actinobacteria strains.</title>
        <authorList>
            <person name="Klenk H.-P."/>
        </authorList>
    </citation>
    <scope>NUCLEOTIDE SEQUENCE [LARGE SCALE GENOMIC DNA]</scope>
    <source>
        <strain evidence="7 8">DSM 12798</strain>
    </source>
</reference>
<sequence>MPIPGLAILGRQYSPCCTKRDGDVMTLDSGARMIELSDAELIRGVRNGCREAQDHLYQRHRKVALNVAFRHTTSPSDAEDVVSEAFMRVFRIIERGAGPDEFFRAYLMSAVSREAFSRNKAAAKQITVEDIQEFLPGDANSDEVLERQESTFAILAFKALTERWKTILWLTEVEDLPPRDIAPILGMTPNAVSALAVRAREGLRQAYLAAHMNGQSGVPEDCVDIRKQLPAYIRGTLGTRNVREVKAHLKSCPNCKGVFGELNEIGATLRAYVLPLVVGGITALGIPAAGGISGIGSITAAATAAGGTTASSATAVASGAGLSIAGGGSLAVTLGVGLAGVAVTASAIGLIPKLSTQEGREWATPAIAPLVQSELKGVEAPMIGASPSVDSIRATFIRNLVRQPHPVEDDLAIANHVESPSSDQFSPLIHMPEAVPSSESSIEPTLAPTSGPRSDPTSDPSVEPTLQPTSEATPEPTTVEPTSDPSAERTLEPTLQPTSEPTPEPTLEPTSDPSVEPTFEPSVEPTLEPTSDPSAEPTLEPTLQPTSEPTPEPTLEPTLDPSVEPTFEPSVEPTLEPTLQPTSEPTPEPTWEPTLDPSVEPTFEPSVEPTLEPTSDPSAEPTLEPTLQPTSEPTPEPTLEPTLDPSVEPTFEPSVEPTLEPTSDPSAEPTLEPTLQPTSEPTPEPTLEPTLDPSVEPTFEPSVEPTLEPTSDPTPNILSEPSAEPTTEPEDGLEGTEFKVTMSQDADSFFRNYIFDISGAAENEPLRFDVRLNWFWLDHITCEGDCVISNVKANSFRLSCEGPVTLKLKQFYLLGDRTITFENHGGSKEKFEFKIPRI</sequence>
<feature type="compositionally biased region" description="Low complexity" evidence="4">
    <location>
        <begin position="668"/>
        <end position="679"/>
    </location>
</feature>
<evidence type="ECO:0000256" key="3">
    <source>
        <dbReference type="ARBA" id="ARBA00023163"/>
    </source>
</evidence>
<dbReference type="InterPro" id="IPR051860">
    <property type="entry name" value="Plasmodium_CSP_Invasion"/>
</dbReference>
<keyword evidence="3" id="KW-0804">Transcription</keyword>